<comment type="caution">
    <text evidence="2">The sequence shown here is derived from an EMBL/GenBank/DDBJ whole genome shotgun (WGS) entry which is preliminary data.</text>
</comment>
<keyword evidence="2" id="KW-0347">Helicase</keyword>
<evidence type="ECO:0000313" key="2">
    <source>
        <dbReference type="EMBL" id="KAJ6849564.1"/>
    </source>
</evidence>
<dbReference type="AlphaFoldDB" id="A0AAX6I9X6"/>
<sequence>MNEDFLLVVLKELLTRRRDLRLILMIIQTFTGYGNQYFIEEVVNLFDGSDLHKSWIKYLEKYLEDFKKKKSTYYRRRHSPSMISSELCIDFSGALIYKENL</sequence>
<keyword evidence="2" id="KW-0547">Nucleotide-binding</keyword>
<accession>A0AAX6I9X6</accession>
<proteinExistence type="predicted"/>
<evidence type="ECO:0000313" key="3">
    <source>
        <dbReference type="Proteomes" id="UP001140949"/>
    </source>
</evidence>
<dbReference type="Proteomes" id="UP001140949">
    <property type="component" value="Unassembled WGS sequence"/>
</dbReference>
<evidence type="ECO:0000313" key="1">
    <source>
        <dbReference type="EMBL" id="KAJ6818842.1"/>
    </source>
</evidence>
<reference evidence="2" key="2">
    <citation type="submission" date="2023-04" db="EMBL/GenBank/DDBJ databases">
        <authorList>
            <person name="Bruccoleri R.E."/>
            <person name="Oakeley E.J."/>
            <person name="Faust A.-M."/>
            <person name="Dessus-Babus S."/>
            <person name="Altorfer M."/>
            <person name="Burckhardt D."/>
            <person name="Oertli M."/>
            <person name="Naumann U."/>
            <person name="Petersen F."/>
            <person name="Wong J."/>
        </authorList>
    </citation>
    <scope>NUCLEOTIDE SEQUENCE</scope>
    <source>
        <strain evidence="2">GSM-AAB239-AS_SAM_17_03QT</strain>
        <tissue evidence="2">Leaf</tissue>
    </source>
</reference>
<dbReference type="EMBL" id="JANAVB010003400">
    <property type="protein sequence ID" value="KAJ6849564.1"/>
    <property type="molecule type" value="Genomic_DNA"/>
</dbReference>
<keyword evidence="3" id="KW-1185">Reference proteome</keyword>
<keyword evidence="2" id="KW-0378">Hydrolase</keyword>
<organism evidence="2 3">
    <name type="scientific">Iris pallida</name>
    <name type="common">Sweet iris</name>
    <dbReference type="NCBI Taxonomy" id="29817"/>
    <lineage>
        <taxon>Eukaryota</taxon>
        <taxon>Viridiplantae</taxon>
        <taxon>Streptophyta</taxon>
        <taxon>Embryophyta</taxon>
        <taxon>Tracheophyta</taxon>
        <taxon>Spermatophyta</taxon>
        <taxon>Magnoliopsida</taxon>
        <taxon>Liliopsida</taxon>
        <taxon>Asparagales</taxon>
        <taxon>Iridaceae</taxon>
        <taxon>Iridoideae</taxon>
        <taxon>Irideae</taxon>
        <taxon>Iris</taxon>
    </lineage>
</organism>
<name>A0AAX6I9X6_IRIPA</name>
<dbReference type="EMBL" id="JANAVB010026864">
    <property type="protein sequence ID" value="KAJ6818842.1"/>
    <property type="molecule type" value="Genomic_DNA"/>
</dbReference>
<keyword evidence="2" id="KW-0067">ATP-binding</keyword>
<gene>
    <name evidence="1" type="ORF">M6B38_132250</name>
    <name evidence="2" type="ORF">M6B38_267620</name>
</gene>
<dbReference type="GO" id="GO:0004386">
    <property type="term" value="F:helicase activity"/>
    <property type="evidence" value="ECO:0007669"/>
    <property type="project" value="UniProtKB-KW"/>
</dbReference>
<protein>
    <submittedName>
        <fullName evidence="2">DExH-box ATP-dependent RNA helicase DExH3 isoform X1</fullName>
    </submittedName>
</protein>
<reference evidence="2" key="1">
    <citation type="journal article" date="2023" name="GigaByte">
        <title>Genome assembly of the bearded iris, Iris pallida Lam.</title>
        <authorList>
            <person name="Bruccoleri R.E."/>
            <person name="Oakeley E.J."/>
            <person name="Faust A.M.E."/>
            <person name="Altorfer M."/>
            <person name="Dessus-Babus S."/>
            <person name="Burckhardt D."/>
            <person name="Oertli M."/>
            <person name="Naumann U."/>
            <person name="Petersen F."/>
            <person name="Wong J."/>
        </authorList>
    </citation>
    <scope>NUCLEOTIDE SEQUENCE</scope>
    <source>
        <strain evidence="2">GSM-AAB239-AS_SAM_17_03QT</strain>
    </source>
</reference>